<name>A0A1F4W2I5_UNCKA</name>
<keyword evidence="1" id="KW-0812">Transmembrane</keyword>
<keyword evidence="1" id="KW-0472">Membrane</keyword>
<reference evidence="2 3" key="1">
    <citation type="journal article" date="2016" name="Nat. Commun.">
        <title>Thousands of microbial genomes shed light on interconnected biogeochemical processes in an aquifer system.</title>
        <authorList>
            <person name="Anantharaman K."/>
            <person name="Brown C.T."/>
            <person name="Hug L.A."/>
            <person name="Sharon I."/>
            <person name="Castelle C.J."/>
            <person name="Probst A.J."/>
            <person name="Thomas B.C."/>
            <person name="Singh A."/>
            <person name="Wilkins M.J."/>
            <person name="Karaoz U."/>
            <person name="Brodie E.L."/>
            <person name="Williams K.H."/>
            <person name="Hubbard S.S."/>
            <person name="Banfield J.F."/>
        </authorList>
    </citation>
    <scope>NUCLEOTIDE SEQUENCE [LARGE SCALE GENOMIC DNA]</scope>
</reference>
<feature type="transmembrane region" description="Helical" evidence="1">
    <location>
        <begin position="78"/>
        <end position="99"/>
    </location>
</feature>
<comment type="caution">
    <text evidence="2">The sequence shown here is derived from an EMBL/GenBank/DDBJ whole genome shotgun (WGS) entry which is preliminary data.</text>
</comment>
<keyword evidence="1" id="KW-1133">Transmembrane helix</keyword>
<dbReference type="AlphaFoldDB" id="A0A1F4W2I5"/>
<evidence type="ECO:0000313" key="3">
    <source>
        <dbReference type="Proteomes" id="UP000176614"/>
    </source>
</evidence>
<gene>
    <name evidence="2" type="ORF">A2264_04515</name>
</gene>
<dbReference type="EMBL" id="MEVT01000005">
    <property type="protein sequence ID" value="OGC63601.1"/>
    <property type="molecule type" value="Genomic_DNA"/>
</dbReference>
<feature type="transmembrane region" description="Helical" evidence="1">
    <location>
        <begin position="115"/>
        <end position="132"/>
    </location>
</feature>
<protein>
    <submittedName>
        <fullName evidence="2">Uncharacterized protein</fullName>
    </submittedName>
</protein>
<evidence type="ECO:0000313" key="2">
    <source>
        <dbReference type="EMBL" id="OGC63601.1"/>
    </source>
</evidence>
<dbReference type="Proteomes" id="UP000176614">
    <property type="component" value="Unassembled WGS sequence"/>
</dbReference>
<organism evidence="2 3">
    <name type="scientific">candidate division WWE3 bacterium RIFOXYA2_FULL_46_9</name>
    <dbReference type="NCBI Taxonomy" id="1802636"/>
    <lineage>
        <taxon>Bacteria</taxon>
        <taxon>Katanobacteria</taxon>
    </lineage>
</organism>
<sequence length="133" mass="14660">MNNVSLSLLVALLSWLLSGVFHFCLLTWMPNAVQKKITEKNRVGAGFFFLGITLMIFAYLFSSGLLPVNYGIYQLGTSIGMVFAFFSGECTMVGGLIALPDKWTNPLLESKNTKYGMAVILVLMILFAFSSLI</sequence>
<feature type="transmembrane region" description="Helical" evidence="1">
    <location>
        <begin position="45"/>
        <end position="66"/>
    </location>
</feature>
<evidence type="ECO:0000256" key="1">
    <source>
        <dbReference type="SAM" id="Phobius"/>
    </source>
</evidence>
<accession>A0A1F4W2I5</accession>
<proteinExistence type="predicted"/>